<dbReference type="Pfam" id="PF05711">
    <property type="entry name" value="TylF"/>
    <property type="match status" value="1"/>
</dbReference>
<dbReference type="SUPFAM" id="SSF53448">
    <property type="entry name" value="Nucleotide-diphospho-sugar transferases"/>
    <property type="match status" value="1"/>
</dbReference>
<dbReference type="GO" id="GO:0016757">
    <property type="term" value="F:glycosyltransferase activity"/>
    <property type="evidence" value="ECO:0007669"/>
    <property type="project" value="InterPro"/>
</dbReference>
<organism evidence="1">
    <name type="scientific">viral metagenome</name>
    <dbReference type="NCBI Taxonomy" id="1070528"/>
    <lineage>
        <taxon>unclassified sequences</taxon>
        <taxon>metagenomes</taxon>
        <taxon>organismal metagenomes</taxon>
    </lineage>
</organism>
<evidence type="ECO:0000313" key="1">
    <source>
        <dbReference type="EMBL" id="QHS80989.1"/>
    </source>
</evidence>
<dbReference type="Pfam" id="PF01501">
    <property type="entry name" value="Glyco_transf_8"/>
    <property type="match status" value="1"/>
</dbReference>
<sequence length="657" mass="75918">MNLIYMCVFHQESYINLLKLLITSISVKANINKNTTDILILTSAAFQPLIQKELENIDLPLHYYIMDLHTLMEASCCKLKIFQYDMIDKYNKILYLDTDILINSDINVLFNIEISSEKLYALEEGHIGHVFWGSQFFNFEIFSKNTSAFSAGVFYFINSESMRKLFEDTNCHIVNYMNKNTDHPFCLDQPFLVYNSFIQDKYDNKFMKKYLENNPREFNKEKIIYHFPGTPGLYNSKYHKMSSFWEKIMYSLSDDILKRRFSMVSRERLINLYNQCKKFINTSYSFVECGVAKGGCLAMMKSIAGKNNRIYGFDSFEGMPNITNEDLGNYNKSNPLSGFGKVGDNLSGGIENVYNTFKTLNIDMKNVNLIKGFFKDTLNVPENIENIGEIGVLRLDGDWYESTMVCLEKLYNKVVPGGIIIIDDYGHWIGAKRATDEFRSKHSIISPLIKTDYTEHYWIKQDENYSELCIFETRTEMLSYYCNKISNPVLLEIGVFKGDFLDYLVKNCRIGSVDAVDLFEGNTCSGDADGNNVVWYDVGKSYVELLEKYKDMPNIKLHKGNSVDFLRGQEDNTYDIIYIDGDHSYNGVKQDLLNAYKKIKNGGYIMGHDYEMNMAKAKTVYHFGIKKAVDEFCLTYNQMIIGKALDGCVSFCINIRK</sequence>
<dbReference type="Gene3D" id="3.40.50.150">
    <property type="entry name" value="Vaccinia Virus protein VP39"/>
    <property type="match status" value="2"/>
</dbReference>
<dbReference type="InterPro" id="IPR029063">
    <property type="entry name" value="SAM-dependent_MTases_sf"/>
</dbReference>
<dbReference type="Pfam" id="PF13578">
    <property type="entry name" value="Methyltransf_24"/>
    <property type="match status" value="1"/>
</dbReference>
<name>A0A6C0AMF5_9ZZZZ</name>
<dbReference type="PANTHER" id="PTHR40036">
    <property type="entry name" value="MACROCIN O-METHYLTRANSFERASE"/>
    <property type="match status" value="1"/>
</dbReference>
<reference evidence="1" key="1">
    <citation type="journal article" date="2020" name="Nature">
        <title>Giant virus diversity and host interactions through global metagenomics.</title>
        <authorList>
            <person name="Schulz F."/>
            <person name="Roux S."/>
            <person name="Paez-Espino D."/>
            <person name="Jungbluth S."/>
            <person name="Walsh D.A."/>
            <person name="Denef V.J."/>
            <person name="McMahon K.D."/>
            <person name="Konstantinidis K.T."/>
            <person name="Eloe-Fadrosh E.A."/>
            <person name="Kyrpides N.C."/>
            <person name="Woyke T."/>
        </authorList>
    </citation>
    <scope>NUCLEOTIDE SEQUENCE</scope>
    <source>
        <strain evidence="1">GVMAG-S-1101161-73</strain>
    </source>
</reference>
<dbReference type="PANTHER" id="PTHR40036:SF1">
    <property type="entry name" value="MACROCIN O-METHYLTRANSFERASE"/>
    <property type="match status" value="1"/>
</dbReference>
<accession>A0A6C0AMF5</accession>
<proteinExistence type="predicted"/>
<dbReference type="EMBL" id="MN740728">
    <property type="protein sequence ID" value="QHS80989.1"/>
    <property type="molecule type" value="Genomic_DNA"/>
</dbReference>
<dbReference type="InterPro" id="IPR002495">
    <property type="entry name" value="Glyco_trans_8"/>
</dbReference>
<evidence type="ECO:0008006" key="2">
    <source>
        <dbReference type="Google" id="ProtNLM"/>
    </source>
</evidence>
<dbReference type="InterPro" id="IPR029044">
    <property type="entry name" value="Nucleotide-diphossugar_trans"/>
</dbReference>
<dbReference type="InterPro" id="IPR008884">
    <property type="entry name" value="TylF_MeTrfase"/>
</dbReference>
<dbReference type="AlphaFoldDB" id="A0A6C0AMF5"/>
<dbReference type="SUPFAM" id="SSF53335">
    <property type="entry name" value="S-adenosyl-L-methionine-dependent methyltransferases"/>
    <property type="match status" value="2"/>
</dbReference>
<protein>
    <recommendedName>
        <fullName evidence="2">Methyltransferase</fullName>
    </recommendedName>
</protein>